<keyword evidence="1" id="KW-1133">Transmembrane helix</keyword>
<reference evidence="2 3" key="1">
    <citation type="submission" date="2019-01" db="EMBL/GenBank/DDBJ databases">
        <title>Sinorhodobacter populi sp. nov. isolated from the symptomatic bark tissue of Populus euramericana canker.</title>
        <authorList>
            <person name="Xu G."/>
        </authorList>
    </citation>
    <scope>NUCLEOTIDE SEQUENCE [LARGE SCALE GENOMIC DNA]</scope>
    <source>
        <strain evidence="2 3">SK2B-1</strain>
    </source>
</reference>
<evidence type="ECO:0000313" key="2">
    <source>
        <dbReference type="EMBL" id="RWR16878.1"/>
    </source>
</evidence>
<dbReference type="Pfam" id="PF04143">
    <property type="entry name" value="Sulf_transp"/>
    <property type="match status" value="1"/>
</dbReference>
<evidence type="ECO:0000256" key="1">
    <source>
        <dbReference type="SAM" id="Phobius"/>
    </source>
</evidence>
<dbReference type="EMBL" id="SAUZ01000035">
    <property type="protein sequence ID" value="RWR16878.1"/>
    <property type="molecule type" value="Genomic_DNA"/>
</dbReference>
<accession>A0A443J8M6</accession>
<comment type="caution">
    <text evidence="2">The sequence shown here is derived from an EMBL/GenBank/DDBJ whole genome shotgun (WGS) entry which is preliminary data.</text>
</comment>
<keyword evidence="1" id="KW-0472">Membrane</keyword>
<organism evidence="2 3">
    <name type="scientific">Paenirhodobacter populi</name>
    <dbReference type="NCBI Taxonomy" id="2306993"/>
    <lineage>
        <taxon>Bacteria</taxon>
        <taxon>Pseudomonadati</taxon>
        <taxon>Pseudomonadota</taxon>
        <taxon>Alphaproteobacteria</taxon>
        <taxon>Rhodobacterales</taxon>
        <taxon>Rhodobacter group</taxon>
        <taxon>Paenirhodobacter</taxon>
    </lineage>
</organism>
<keyword evidence="1" id="KW-0812">Transmembrane</keyword>
<evidence type="ECO:0000313" key="3">
    <source>
        <dbReference type="Proteomes" id="UP000284476"/>
    </source>
</evidence>
<protein>
    <submittedName>
        <fullName evidence="2">Uncharacterized protein</fullName>
    </submittedName>
</protein>
<dbReference type="Proteomes" id="UP000284476">
    <property type="component" value="Unassembled WGS sequence"/>
</dbReference>
<feature type="transmembrane region" description="Helical" evidence="1">
    <location>
        <begin position="62"/>
        <end position="82"/>
    </location>
</feature>
<gene>
    <name evidence="2" type="ORF">D2T30_20525</name>
</gene>
<feature type="transmembrane region" description="Helical" evidence="1">
    <location>
        <begin position="35"/>
        <end position="55"/>
    </location>
</feature>
<dbReference type="RefSeq" id="WP_128187411.1">
    <property type="nucleotide sequence ID" value="NZ_JBHRSO010000001.1"/>
</dbReference>
<proteinExistence type="predicted"/>
<dbReference type="InterPro" id="IPR007272">
    <property type="entry name" value="Sulf_transp_TsuA/YedE"/>
</dbReference>
<name>A0A443J8M6_9RHOB</name>
<reference evidence="2 3" key="2">
    <citation type="submission" date="2019-01" db="EMBL/GenBank/DDBJ databases">
        <authorList>
            <person name="Li Y."/>
        </authorList>
    </citation>
    <scope>NUCLEOTIDE SEQUENCE [LARGE SCALE GENOMIC DNA]</scope>
    <source>
        <strain evidence="2 3">SK2B-1</strain>
    </source>
</reference>
<dbReference type="AlphaFoldDB" id="A0A443J8M6"/>
<sequence>MTSLVLTLTLIGAFWLILRQRRVEASTPAGRWPGVPVGVMLGLSAMVALGCTVGVIMSGIMVGGLSGWVFAVACFTGAWTGWRLRAPPRQSG</sequence>